<evidence type="ECO:0000259" key="2">
    <source>
        <dbReference type="PROSITE" id="PS51671"/>
    </source>
</evidence>
<comment type="similarity">
    <text evidence="1">Belongs to the UPF0735 family.</text>
</comment>
<dbReference type="PROSITE" id="PS51671">
    <property type="entry name" value="ACT"/>
    <property type="match status" value="1"/>
</dbReference>
<dbReference type="InterPro" id="IPR002912">
    <property type="entry name" value="ACT_dom"/>
</dbReference>
<evidence type="ECO:0000313" key="4">
    <source>
        <dbReference type="Proteomes" id="UP000886818"/>
    </source>
</evidence>
<reference evidence="3" key="1">
    <citation type="submission" date="2021-07" db="EMBL/GenBank/DDBJ databases">
        <title>Complete genome sequence of Crassaminicella sp. 143-21, isolated from a deep-sea hydrothermal vent.</title>
        <authorList>
            <person name="Li X."/>
        </authorList>
    </citation>
    <scope>NUCLEOTIDE SEQUENCE</scope>
    <source>
        <strain evidence="3">143-21</strain>
    </source>
</reference>
<protein>
    <recommendedName>
        <fullName evidence="1">UPF0735 ACT domain-containing protein KVH43_06205</fullName>
    </recommendedName>
</protein>
<organism evidence="3 4">
    <name type="scientific">Crassaminicella indica</name>
    <dbReference type="NCBI Taxonomy" id="2855394"/>
    <lineage>
        <taxon>Bacteria</taxon>
        <taxon>Bacillati</taxon>
        <taxon>Bacillota</taxon>
        <taxon>Clostridia</taxon>
        <taxon>Eubacteriales</taxon>
        <taxon>Clostridiaceae</taxon>
        <taxon>Crassaminicella</taxon>
    </lineage>
</organism>
<proteinExistence type="inferred from homology"/>
<feature type="domain" description="ACT" evidence="2">
    <location>
        <begin position="70"/>
        <end position="145"/>
    </location>
</feature>
<sequence>MTERKFLIIDTAILPDIYEKVLQTKELLRTGKARGVTEATQMTGISRSTYYKYKDFISTPSEGSRGQKVTITLLLDHTPGNLSHILNIMAQCNVNILTINQDIPINGIANISITFDISEANMGIDEILDELRSQEGTSKVELIAME</sequence>
<dbReference type="HAMAP" id="MF_00707">
    <property type="entry name" value="UPF0735"/>
    <property type="match status" value="1"/>
</dbReference>
<dbReference type="RefSeq" id="WP_218283962.1">
    <property type="nucleotide sequence ID" value="NZ_CP078093.1"/>
</dbReference>
<keyword evidence="4" id="KW-1185">Reference proteome</keyword>
<dbReference type="InterPro" id="IPR008310">
    <property type="entry name" value="UPF0735_ACT_dom-cont"/>
</dbReference>
<accession>A0ABX8REP6</accession>
<dbReference type="Proteomes" id="UP000886818">
    <property type="component" value="Chromosome"/>
</dbReference>
<dbReference type="CDD" id="cd04888">
    <property type="entry name" value="ACT_PheB-BS"/>
    <property type="match status" value="1"/>
</dbReference>
<evidence type="ECO:0000256" key="1">
    <source>
        <dbReference type="HAMAP-Rule" id="MF_00707"/>
    </source>
</evidence>
<name>A0ABX8REP6_9CLOT</name>
<dbReference type="EMBL" id="CP078093">
    <property type="protein sequence ID" value="QXM07276.1"/>
    <property type="molecule type" value="Genomic_DNA"/>
</dbReference>
<dbReference type="PIRSF" id="PIRSF025624">
    <property type="entry name" value="ACT_PheB"/>
    <property type="match status" value="1"/>
</dbReference>
<dbReference type="NCBIfam" id="NF003361">
    <property type="entry name" value="PRK04435.1"/>
    <property type="match status" value="1"/>
</dbReference>
<evidence type="ECO:0000313" key="3">
    <source>
        <dbReference type="EMBL" id="QXM07276.1"/>
    </source>
</evidence>
<gene>
    <name evidence="3" type="ORF">KVH43_06205</name>
</gene>